<dbReference type="STRING" id="847.BRW83_1913"/>
<dbReference type="EMBL" id="GG658170">
    <property type="protein sequence ID" value="EEO29317.1"/>
    <property type="molecule type" value="Genomic_DNA"/>
</dbReference>
<dbReference type="GO" id="GO:0004518">
    <property type="term" value="F:nuclease activity"/>
    <property type="evidence" value="ECO:0007669"/>
    <property type="project" value="InterPro"/>
</dbReference>
<organism evidence="2 3">
    <name type="scientific">Oxalobacter formigenes OXCC13</name>
    <dbReference type="NCBI Taxonomy" id="556269"/>
    <lineage>
        <taxon>Bacteria</taxon>
        <taxon>Pseudomonadati</taxon>
        <taxon>Pseudomonadota</taxon>
        <taxon>Betaproteobacteria</taxon>
        <taxon>Burkholderiales</taxon>
        <taxon>Oxalobacteraceae</taxon>
        <taxon>Oxalobacter</taxon>
    </lineage>
</organism>
<name>C3X7Z1_OXAFO</name>
<dbReference type="GeneID" id="77135746"/>
<dbReference type="Proteomes" id="UP000005089">
    <property type="component" value="Unassembled WGS sequence"/>
</dbReference>
<protein>
    <recommendedName>
        <fullName evidence="1">CD-NTase associated protein 4-like DNA endonuclease domain-containing protein</fullName>
    </recommendedName>
</protein>
<accession>C3X7Z1</accession>
<sequence length="392" mass="45403">MTKLIKLHEIEPRENNGRDTIARFRAQFRAASIACLSILNGKDTDRVYCDYHDDFVVRKKSADNFTYDFYQVKTKAKRNYQWSVSDILALNERKQQKNKRTLEGVRDSFVGRLIIHSINFEDTCNKVTFMTNVQLKDAVENIISELESDSFENKHLKFIVDNFNDVFEIKNPITVDVIEKHLKKLVFMPGVSYLDPDSTGLTEEARSAIYHYSEIDLTQSEIEKIIKNLIDLVEKKSFARINDISEVELDNKAGIGIDDLLTILSISKNAYYSLSNGGDTKALKNASILYRKLKESGADEEMINFCAEQKVNWDVWVREKRNIIAEFEFNFMMASLSRICKKWHQNYYNLDILKKEIEELHIDLLDKKIDESITVSLLLGGFFSVLVRGEAR</sequence>
<dbReference type="Pfam" id="PF14130">
    <property type="entry name" value="Cap4_nuclease"/>
    <property type="match status" value="1"/>
</dbReference>
<gene>
    <name evidence="2" type="ORF">OFBG_00345</name>
</gene>
<keyword evidence="3" id="KW-1185">Reference proteome</keyword>
<dbReference type="RefSeq" id="WP_005879699.1">
    <property type="nucleotide sequence ID" value="NZ_CP019430.1"/>
</dbReference>
<dbReference type="OrthoDB" id="6637739at2"/>
<feature type="domain" description="CD-NTase associated protein 4-like DNA endonuclease" evidence="1">
    <location>
        <begin position="17"/>
        <end position="237"/>
    </location>
</feature>
<evidence type="ECO:0000259" key="1">
    <source>
        <dbReference type="Pfam" id="PF14130"/>
    </source>
</evidence>
<evidence type="ECO:0000313" key="3">
    <source>
        <dbReference type="Proteomes" id="UP000005089"/>
    </source>
</evidence>
<reference evidence="2 3" key="1">
    <citation type="submission" date="2009-02" db="EMBL/GenBank/DDBJ databases">
        <title>The Genome Sequence of Oxalobacter formigenes OXCC13.</title>
        <authorList>
            <consortium name="The Broad Institute Genome Sequencing Platform"/>
            <person name="Ward D."/>
            <person name="Young S.K."/>
            <person name="Kodira C.D."/>
            <person name="Zeng Q."/>
            <person name="Koehrsen M."/>
            <person name="Alvarado L."/>
            <person name="Berlin A."/>
            <person name="Borenstein D."/>
            <person name="Chen Z."/>
            <person name="Engels R."/>
            <person name="Freedman E."/>
            <person name="Gellesch M."/>
            <person name="Goldberg J."/>
            <person name="Griggs A."/>
            <person name="Gujja S."/>
            <person name="Heiman D."/>
            <person name="Hepburn T."/>
            <person name="Howarth C."/>
            <person name="Jen D."/>
            <person name="Larson L."/>
            <person name="Lewis B."/>
            <person name="Mehta T."/>
            <person name="Park D."/>
            <person name="Pearson M."/>
            <person name="Roberts A."/>
            <person name="Saif S."/>
            <person name="Shea T."/>
            <person name="Shenoy N."/>
            <person name="Sisk P."/>
            <person name="Stolte C."/>
            <person name="Sykes S."/>
            <person name="Walk T."/>
            <person name="White J."/>
            <person name="Yandava C."/>
            <person name="Allison M.J."/>
            <person name="Lander E."/>
            <person name="Nusbaum C."/>
            <person name="Galagan J."/>
            <person name="Birren B."/>
        </authorList>
    </citation>
    <scope>NUCLEOTIDE SEQUENCE [LARGE SCALE GENOMIC DNA]</scope>
    <source>
        <strain evidence="2 3">OXCC13</strain>
    </source>
</reference>
<evidence type="ECO:0000313" key="2">
    <source>
        <dbReference type="EMBL" id="EEO29317.1"/>
    </source>
</evidence>
<dbReference type="InterPro" id="IPR025382">
    <property type="entry name" value="Cap4-like_endonuclease_dom"/>
</dbReference>
<dbReference type="HOGENOM" id="CLU_040787_0_0_4"/>
<proteinExistence type="predicted"/>
<dbReference type="AlphaFoldDB" id="C3X7Z1"/>